<feature type="region of interest" description="Disordered" evidence="1">
    <location>
        <begin position="226"/>
        <end position="255"/>
    </location>
</feature>
<dbReference type="RefSeq" id="XP_009544048.1">
    <property type="nucleotide sequence ID" value="XM_009545753.1"/>
</dbReference>
<dbReference type="Proteomes" id="UP000030671">
    <property type="component" value="Unassembled WGS sequence"/>
</dbReference>
<evidence type="ECO:0000313" key="2">
    <source>
        <dbReference type="EMBL" id="ETW84370.1"/>
    </source>
</evidence>
<dbReference type="EMBL" id="KI925456">
    <property type="protein sequence ID" value="ETW84370.1"/>
    <property type="molecule type" value="Genomic_DNA"/>
</dbReference>
<dbReference type="STRING" id="747525.W4KGE1"/>
<dbReference type="KEGG" id="hir:HETIRDRAFT_170867"/>
<feature type="compositionally biased region" description="Polar residues" evidence="1">
    <location>
        <begin position="422"/>
        <end position="436"/>
    </location>
</feature>
<feature type="region of interest" description="Disordered" evidence="1">
    <location>
        <begin position="525"/>
        <end position="562"/>
    </location>
</feature>
<keyword evidence="3" id="KW-1185">Reference proteome</keyword>
<name>W4KGE1_HETIT</name>
<dbReference type="AlphaFoldDB" id="W4KGE1"/>
<organism evidence="2 3">
    <name type="scientific">Heterobasidion irregulare (strain TC 32-1)</name>
    <dbReference type="NCBI Taxonomy" id="747525"/>
    <lineage>
        <taxon>Eukaryota</taxon>
        <taxon>Fungi</taxon>
        <taxon>Dikarya</taxon>
        <taxon>Basidiomycota</taxon>
        <taxon>Agaricomycotina</taxon>
        <taxon>Agaricomycetes</taxon>
        <taxon>Russulales</taxon>
        <taxon>Bondarzewiaceae</taxon>
        <taxon>Heterobasidion</taxon>
        <taxon>Heterobasidion annosum species complex</taxon>
    </lineage>
</organism>
<feature type="region of interest" description="Disordered" evidence="1">
    <location>
        <begin position="329"/>
        <end position="390"/>
    </location>
</feature>
<dbReference type="HOGENOM" id="CLU_017237_0_0_1"/>
<feature type="region of interest" description="Disordered" evidence="1">
    <location>
        <begin position="158"/>
        <end position="213"/>
    </location>
</feature>
<feature type="region of interest" description="Disordered" evidence="1">
    <location>
        <begin position="457"/>
        <end position="509"/>
    </location>
</feature>
<feature type="compositionally biased region" description="Polar residues" evidence="1">
    <location>
        <begin position="473"/>
        <end position="489"/>
    </location>
</feature>
<reference evidence="2 3" key="1">
    <citation type="journal article" date="2012" name="New Phytol.">
        <title>Insight into trade-off between wood decay and parasitism from the genome of a fungal forest pathogen.</title>
        <authorList>
            <person name="Olson A."/>
            <person name="Aerts A."/>
            <person name="Asiegbu F."/>
            <person name="Belbahri L."/>
            <person name="Bouzid O."/>
            <person name="Broberg A."/>
            <person name="Canback B."/>
            <person name="Coutinho P.M."/>
            <person name="Cullen D."/>
            <person name="Dalman K."/>
            <person name="Deflorio G."/>
            <person name="van Diepen L.T."/>
            <person name="Dunand C."/>
            <person name="Duplessis S."/>
            <person name="Durling M."/>
            <person name="Gonthier P."/>
            <person name="Grimwood J."/>
            <person name="Fossdal C.G."/>
            <person name="Hansson D."/>
            <person name="Henrissat B."/>
            <person name="Hietala A."/>
            <person name="Himmelstrand K."/>
            <person name="Hoffmeister D."/>
            <person name="Hogberg N."/>
            <person name="James T.Y."/>
            <person name="Karlsson M."/>
            <person name="Kohler A."/>
            <person name="Kues U."/>
            <person name="Lee Y.H."/>
            <person name="Lin Y.C."/>
            <person name="Lind M."/>
            <person name="Lindquist E."/>
            <person name="Lombard V."/>
            <person name="Lucas S."/>
            <person name="Lunden K."/>
            <person name="Morin E."/>
            <person name="Murat C."/>
            <person name="Park J."/>
            <person name="Raffaello T."/>
            <person name="Rouze P."/>
            <person name="Salamov A."/>
            <person name="Schmutz J."/>
            <person name="Solheim H."/>
            <person name="Stahlberg J."/>
            <person name="Velez H."/>
            <person name="de Vries R.P."/>
            <person name="Wiebenga A."/>
            <person name="Woodward S."/>
            <person name="Yakovlev I."/>
            <person name="Garbelotto M."/>
            <person name="Martin F."/>
            <person name="Grigoriev I.V."/>
            <person name="Stenlid J."/>
        </authorList>
    </citation>
    <scope>NUCLEOTIDE SEQUENCE [LARGE SCALE GENOMIC DNA]</scope>
    <source>
        <strain evidence="2 3">TC 32-1</strain>
    </source>
</reference>
<dbReference type="eggNOG" id="ENOG502STHZ">
    <property type="taxonomic scope" value="Eukaryota"/>
</dbReference>
<dbReference type="InParanoid" id="W4KGE1"/>
<evidence type="ECO:0000256" key="1">
    <source>
        <dbReference type="SAM" id="MobiDB-lite"/>
    </source>
</evidence>
<dbReference type="OrthoDB" id="3270989at2759"/>
<feature type="compositionally biased region" description="Low complexity" evidence="1">
    <location>
        <begin position="333"/>
        <end position="343"/>
    </location>
</feature>
<feature type="region of interest" description="Disordered" evidence="1">
    <location>
        <begin position="416"/>
        <end position="444"/>
    </location>
</feature>
<proteinExistence type="predicted"/>
<accession>W4KGE1</accession>
<evidence type="ECO:0000313" key="3">
    <source>
        <dbReference type="Proteomes" id="UP000030671"/>
    </source>
</evidence>
<protein>
    <submittedName>
        <fullName evidence="2">Uncharacterized protein</fullName>
    </submittedName>
</protein>
<gene>
    <name evidence="2" type="ORF">HETIRDRAFT_170867</name>
</gene>
<feature type="compositionally biased region" description="Basic residues" evidence="1">
    <location>
        <begin position="356"/>
        <end position="371"/>
    </location>
</feature>
<sequence length="860" mass="94827">MTSLIYKPYCRAVHSEFNKLPSDLHPTVGRHSPLLLGSSKSRREDVVHSYISSLARFSRAHADEGRAVLNSWSAGACKQDRRPDPLIRESGFETPILKPRTAAVDNINDDPRGQGVSDILTTKLAHRIKSSREMKEPAFKLPLESPLSNATQLDVALRTKNPPKLERSTARGISKPKSLPLNRSSKKRFANDESDEDRAMRLAQRRKRKRSKRIIIASPASYCSSIPDEEGIQSRENADARKGARKKENPPKIPAGLALMHGFSATNVGKNRLTMAPGAGPGVFNKGKASLRIGVVIRKISPKELKNTFSESRFLNHTGATKPVVQKCKHPSRLPSSYSSRSSEAGCLPSTPAPKGRAKLRHDGGKKKPVHRQASLDRLGSEDNTTFDDRLMNSKTKPVMRSTPCSEVWDIEIEGRGLPSESGGSISCRTSNNGTHVTDFPRRRRTTQGLADGLAMAKSNQNPRNPSRALSCRSRSTGSITRPRSQTGSVREGDRQLDSSLGPSESASQVALHTLARSSHSLSKYFTTTAPDPPPSALQIDSIPECSPIPGDDNDNDSSTDVHSLHEAASVIPVTLLNTTVTKFQPHSCSSTSLRARQPKTCSSPHSLERALQELEADDIHPDMIRSTSGLYSPWNRDGFYQEAVPRDDLQLSLETDFCSEAHDDLRQQSLEDLLHLPLMHHLGDVEEPDALGNLDLNFGGSDDYRMYEEGSYWANALFGFDAVESHKDYMHDQAVLDSGFDTSEDQEILDDSRDYSMYGNYGDIAQPFLDQSLPAEFLTGETRNESQSLLDGVDYVSDADEVEALTQPWLSQGRALLLGFSGESAGPSTQRPGPKHQSIHFAEEDVVRNLKDHWLPQRL</sequence>
<feature type="compositionally biased region" description="Basic residues" evidence="1">
    <location>
        <begin position="203"/>
        <end position="213"/>
    </location>
</feature>
<feature type="compositionally biased region" description="Basic and acidic residues" evidence="1">
    <location>
        <begin position="232"/>
        <end position="250"/>
    </location>
</feature>
<feature type="compositionally biased region" description="Polar residues" evidence="1">
    <location>
        <begin position="498"/>
        <end position="509"/>
    </location>
</feature>
<dbReference type="GeneID" id="20668310"/>